<dbReference type="Proteomes" id="UP001600064">
    <property type="component" value="Unassembled WGS sequence"/>
</dbReference>
<feature type="compositionally biased region" description="Basic and acidic residues" evidence="1">
    <location>
        <begin position="120"/>
        <end position="139"/>
    </location>
</feature>
<dbReference type="RefSeq" id="XP_070864796.1">
    <property type="nucleotide sequence ID" value="XM_071012020.1"/>
</dbReference>
<evidence type="ECO:0000259" key="2">
    <source>
        <dbReference type="PROSITE" id="PS50280"/>
    </source>
</evidence>
<name>A0ABR4D8Z4_9PEZI</name>
<evidence type="ECO:0000313" key="4">
    <source>
        <dbReference type="Proteomes" id="UP001600064"/>
    </source>
</evidence>
<comment type="caution">
    <text evidence="3">The sequence shown here is derived from an EMBL/GenBank/DDBJ whole genome shotgun (WGS) entry which is preliminary data.</text>
</comment>
<dbReference type="GeneID" id="98126664"/>
<dbReference type="InterPro" id="IPR046341">
    <property type="entry name" value="SET_dom_sf"/>
</dbReference>
<accession>A0ABR4D8Z4</accession>
<sequence length="314" mass="34387">MTTKPKARSRNPAPLKLPDNWPPNVSYLLRPSYSPYLAPSHLAALRTPPDPSNRDPLPTIPQHFPRGPCPAVRIVPITDPNHPACGQAGLFAARDLAPGELILPYLGEVHVGTFPFGRSRGEKAAAVDTRHDNEKKEKEDGEEEEVQEDDYDYATSDYDLWIDRDADLAVDAARMGNEARFINDYRGVPCQPPRQQRSAADGPDGGNGGSKNKNRKGKHSGGSSKRSSAKPAPGPATRTKPNAEFRVAWDARTHERCMAVFVLRAGKRAAEDEVGIREGDEILLSYGKGFWSERRETAAEEQTAAATRGTTDGR</sequence>
<feature type="compositionally biased region" description="Low complexity" evidence="1">
    <location>
        <begin position="221"/>
        <end position="231"/>
    </location>
</feature>
<feature type="region of interest" description="Disordered" evidence="1">
    <location>
        <begin position="1"/>
        <end position="21"/>
    </location>
</feature>
<reference evidence="3 4" key="1">
    <citation type="journal article" date="2024" name="Commun. Biol.">
        <title>Comparative genomic analysis of thermophilic fungi reveals convergent evolutionary adaptations and gene losses.</title>
        <authorList>
            <person name="Steindorff A.S."/>
            <person name="Aguilar-Pontes M.V."/>
            <person name="Robinson A.J."/>
            <person name="Andreopoulos B."/>
            <person name="LaButti K."/>
            <person name="Kuo A."/>
            <person name="Mondo S."/>
            <person name="Riley R."/>
            <person name="Otillar R."/>
            <person name="Haridas S."/>
            <person name="Lipzen A."/>
            <person name="Grimwood J."/>
            <person name="Schmutz J."/>
            <person name="Clum A."/>
            <person name="Reid I.D."/>
            <person name="Moisan M.C."/>
            <person name="Butler G."/>
            <person name="Nguyen T.T.M."/>
            <person name="Dewar K."/>
            <person name="Conant G."/>
            <person name="Drula E."/>
            <person name="Henrissat B."/>
            <person name="Hansel C."/>
            <person name="Singer S."/>
            <person name="Hutchinson M.I."/>
            <person name="de Vries R.P."/>
            <person name="Natvig D.O."/>
            <person name="Powell A.J."/>
            <person name="Tsang A."/>
            <person name="Grigoriev I.V."/>
        </authorList>
    </citation>
    <scope>NUCLEOTIDE SEQUENCE [LARGE SCALE GENOMIC DNA]</scope>
    <source>
        <strain evidence="3 4">ATCC 22073</strain>
    </source>
</reference>
<feature type="region of interest" description="Disordered" evidence="1">
    <location>
        <begin position="42"/>
        <end position="65"/>
    </location>
</feature>
<evidence type="ECO:0000313" key="3">
    <source>
        <dbReference type="EMBL" id="KAL2266069.1"/>
    </source>
</evidence>
<dbReference type="Gene3D" id="2.170.270.10">
    <property type="entry name" value="SET domain"/>
    <property type="match status" value="1"/>
</dbReference>
<proteinExistence type="predicted"/>
<organism evidence="3 4">
    <name type="scientific">Remersonia thermophila</name>
    <dbReference type="NCBI Taxonomy" id="72144"/>
    <lineage>
        <taxon>Eukaryota</taxon>
        <taxon>Fungi</taxon>
        <taxon>Dikarya</taxon>
        <taxon>Ascomycota</taxon>
        <taxon>Pezizomycotina</taxon>
        <taxon>Sordariomycetes</taxon>
        <taxon>Sordariomycetidae</taxon>
        <taxon>Sordariales</taxon>
        <taxon>Sordariales incertae sedis</taxon>
        <taxon>Remersonia</taxon>
    </lineage>
</organism>
<dbReference type="SUPFAM" id="SSF82199">
    <property type="entry name" value="SET domain"/>
    <property type="match status" value="1"/>
</dbReference>
<keyword evidence="4" id="KW-1185">Reference proteome</keyword>
<dbReference type="PROSITE" id="PS50280">
    <property type="entry name" value="SET"/>
    <property type="match status" value="1"/>
</dbReference>
<feature type="compositionally biased region" description="Acidic residues" evidence="1">
    <location>
        <begin position="140"/>
        <end position="152"/>
    </location>
</feature>
<evidence type="ECO:0000256" key="1">
    <source>
        <dbReference type="SAM" id="MobiDB-lite"/>
    </source>
</evidence>
<feature type="domain" description="SET" evidence="2">
    <location>
        <begin position="70"/>
        <end position="287"/>
    </location>
</feature>
<gene>
    <name evidence="3" type="ORF">VTJ83DRAFT_5421</name>
</gene>
<dbReference type="EMBL" id="JAZGUE010000005">
    <property type="protein sequence ID" value="KAL2266069.1"/>
    <property type="molecule type" value="Genomic_DNA"/>
</dbReference>
<protein>
    <recommendedName>
        <fullName evidence="2">SET domain-containing protein</fullName>
    </recommendedName>
</protein>
<feature type="region of interest" description="Disordered" evidence="1">
    <location>
        <begin position="120"/>
        <end position="152"/>
    </location>
</feature>
<dbReference type="InterPro" id="IPR001214">
    <property type="entry name" value="SET_dom"/>
</dbReference>
<feature type="region of interest" description="Disordered" evidence="1">
    <location>
        <begin position="184"/>
        <end position="245"/>
    </location>
</feature>